<dbReference type="Gene3D" id="3.40.50.150">
    <property type="entry name" value="Vaccinia Virus protein VP39"/>
    <property type="match status" value="2"/>
</dbReference>
<keyword evidence="1" id="KW-0489">Methyltransferase</keyword>
<dbReference type="Proteomes" id="UP000195402">
    <property type="component" value="Unassembled WGS sequence"/>
</dbReference>
<accession>A0A200PYQ5</accession>
<protein>
    <submittedName>
        <fullName evidence="1">SAM dependent carboxyl methyltransferase</fullName>
    </submittedName>
</protein>
<dbReference type="InParanoid" id="A0A200PYQ5"/>
<dbReference type="Pfam" id="PF03492">
    <property type="entry name" value="Methyltransf_7"/>
    <property type="match status" value="1"/>
</dbReference>
<evidence type="ECO:0000313" key="1">
    <source>
        <dbReference type="EMBL" id="OVA03328.1"/>
    </source>
</evidence>
<dbReference type="AlphaFoldDB" id="A0A200PYQ5"/>
<gene>
    <name evidence="1" type="ORF">BVC80_1507g8</name>
</gene>
<dbReference type="SUPFAM" id="SSF53335">
    <property type="entry name" value="S-adenosyl-L-methionine-dependent methyltransferases"/>
    <property type="match status" value="1"/>
</dbReference>
<dbReference type="GO" id="GO:0008168">
    <property type="term" value="F:methyltransferase activity"/>
    <property type="evidence" value="ECO:0007669"/>
    <property type="project" value="UniProtKB-KW"/>
</dbReference>
<dbReference type="EMBL" id="MVGT01003729">
    <property type="protein sequence ID" value="OVA03328.1"/>
    <property type="molecule type" value="Genomic_DNA"/>
</dbReference>
<dbReference type="OrthoDB" id="1523883at2759"/>
<organism evidence="1 2">
    <name type="scientific">Macleaya cordata</name>
    <name type="common">Five-seeded plume-poppy</name>
    <name type="synonym">Bocconia cordata</name>
    <dbReference type="NCBI Taxonomy" id="56857"/>
    <lineage>
        <taxon>Eukaryota</taxon>
        <taxon>Viridiplantae</taxon>
        <taxon>Streptophyta</taxon>
        <taxon>Embryophyta</taxon>
        <taxon>Tracheophyta</taxon>
        <taxon>Spermatophyta</taxon>
        <taxon>Magnoliopsida</taxon>
        <taxon>Ranunculales</taxon>
        <taxon>Papaveraceae</taxon>
        <taxon>Papaveroideae</taxon>
        <taxon>Macleaya</taxon>
    </lineage>
</organism>
<dbReference type="PANTHER" id="PTHR31009">
    <property type="entry name" value="S-ADENOSYL-L-METHIONINE:CARBOXYL METHYLTRANSFERASE FAMILY PROTEIN"/>
    <property type="match status" value="1"/>
</dbReference>
<sequence>MAEIQLMYLFGFSTIDPERGRKIWDYMQEFKRESGRVVPEFLVFLNDLQGNDFNTIFRLFPTDTLHFVHSSNSIHWLSQVPQGIDQSNKGNIYVAKSSPPTVAEAYLKQFQRDFKVFLSCRSEEVLGGGRMVLTLLGRRSAHPYSKECCYFFELLAIALNDMASQGKIQEEKLNSFNMPLYEPSPAEVKYVIQNEGSFIINRLETFEINWDGEDAENTTIDKFTSSHKVANCVRAAYEPLLVCHFGEAIIDELFSRYREIVADHAPREESKHISIVISMTKG</sequence>
<dbReference type="FunCoup" id="A0A200PYQ5">
    <property type="interactions" value="86"/>
</dbReference>
<reference evidence="1 2" key="1">
    <citation type="journal article" date="2017" name="Mol. Plant">
        <title>The Genome of Medicinal Plant Macleaya cordata Provides New Insights into Benzylisoquinoline Alkaloids Metabolism.</title>
        <authorList>
            <person name="Liu X."/>
            <person name="Liu Y."/>
            <person name="Huang P."/>
            <person name="Ma Y."/>
            <person name="Qing Z."/>
            <person name="Tang Q."/>
            <person name="Cao H."/>
            <person name="Cheng P."/>
            <person name="Zheng Y."/>
            <person name="Yuan Z."/>
            <person name="Zhou Y."/>
            <person name="Liu J."/>
            <person name="Tang Z."/>
            <person name="Zhuo Y."/>
            <person name="Zhang Y."/>
            <person name="Yu L."/>
            <person name="Huang J."/>
            <person name="Yang P."/>
            <person name="Peng Q."/>
            <person name="Zhang J."/>
            <person name="Jiang W."/>
            <person name="Zhang Z."/>
            <person name="Lin K."/>
            <person name="Ro D.K."/>
            <person name="Chen X."/>
            <person name="Xiong X."/>
            <person name="Shang Y."/>
            <person name="Huang S."/>
            <person name="Zeng J."/>
        </authorList>
    </citation>
    <scope>NUCLEOTIDE SEQUENCE [LARGE SCALE GENOMIC DNA]</scope>
    <source>
        <strain evidence="2">cv. BLH2017</strain>
        <tissue evidence="1">Root</tissue>
    </source>
</reference>
<dbReference type="GO" id="GO:0032259">
    <property type="term" value="P:methylation"/>
    <property type="evidence" value="ECO:0007669"/>
    <property type="project" value="UniProtKB-KW"/>
</dbReference>
<dbReference type="InterPro" id="IPR029063">
    <property type="entry name" value="SAM-dependent_MTases_sf"/>
</dbReference>
<dbReference type="OMA" id="HEAIGHN"/>
<name>A0A200PYQ5_MACCD</name>
<comment type="caution">
    <text evidence="1">The sequence shown here is derived from an EMBL/GenBank/DDBJ whole genome shotgun (WGS) entry which is preliminary data.</text>
</comment>
<proteinExistence type="predicted"/>
<dbReference type="InterPro" id="IPR005299">
    <property type="entry name" value="MeTrfase_7"/>
</dbReference>
<keyword evidence="2" id="KW-1185">Reference proteome</keyword>
<keyword evidence="1" id="KW-0808">Transferase</keyword>
<evidence type="ECO:0000313" key="2">
    <source>
        <dbReference type="Proteomes" id="UP000195402"/>
    </source>
</evidence>